<evidence type="ECO:0000256" key="1">
    <source>
        <dbReference type="ARBA" id="ARBA00001946"/>
    </source>
</evidence>
<dbReference type="Pfam" id="PF00990">
    <property type="entry name" value="GGDEF"/>
    <property type="match status" value="1"/>
</dbReference>
<dbReference type="InterPro" id="IPR050469">
    <property type="entry name" value="Diguanylate_Cyclase"/>
</dbReference>
<evidence type="ECO:0000259" key="4">
    <source>
        <dbReference type="PROSITE" id="PS50887"/>
    </source>
</evidence>
<comment type="cofactor">
    <cofactor evidence="1">
        <name>Mg(2+)</name>
        <dbReference type="ChEBI" id="CHEBI:18420"/>
    </cofactor>
</comment>
<dbReference type="SUPFAM" id="SSF55785">
    <property type="entry name" value="PYP-like sensor domain (PAS domain)"/>
    <property type="match status" value="1"/>
</dbReference>
<dbReference type="KEGG" id="ome:OLMES_3861"/>
<dbReference type="PANTHER" id="PTHR45138:SF9">
    <property type="entry name" value="DIGUANYLATE CYCLASE DGCM-RELATED"/>
    <property type="match status" value="1"/>
</dbReference>
<dbReference type="CDD" id="cd01949">
    <property type="entry name" value="GGDEF"/>
    <property type="match status" value="1"/>
</dbReference>
<dbReference type="SUPFAM" id="SSF55073">
    <property type="entry name" value="Nucleotide cyclase"/>
    <property type="match status" value="1"/>
</dbReference>
<dbReference type="Gene3D" id="3.30.70.270">
    <property type="match status" value="1"/>
</dbReference>
<dbReference type="PROSITE" id="PS50887">
    <property type="entry name" value="GGDEF"/>
    <property type="match status" value="1"/>
</dbReference>
<reference evidence="5 6" key="1">
    <citation type="submission" date="2017-05" db="EMBL/GenBank/DDBJ databases">
        <title>Genomic insights into alkan degradation activity of Oleiphilus messinensis.</title>
        <authorList>
            <person name="Kozyavkin S.A."/>
            <person name="Slesarev A.I."/>
            <person name="Golyshin P.N."/>
            <person name="Korzhenkov A."/>
            <person name="Golyshina O.N."/>
            <person name="Toshchakov S.V."/>
        </authorList>
    </citation>
    <scope>NUCLEOTIDE SEQUENCE [LARGE SCALE GENOMIC DNA]</scope>
    <source>
        <strain evidence="5 6">ME102</strain>
    </source>
</reference>
<dbReference type="EC" id="2.7.7.65" evidence="2"/>
<accession>A0A1Y0IBM7</accession>
<dbReference type="SMART" id="SM00267">
    <property type="entry name" value="GGDEF"/>
    <property type="match status" value="1"/>
</dbReference>
<evidence type="ECO:0000313" key="6">
    <source>
        <dbReference type="Proteomes" id="UP000196027"/>
    </source>
</evidence>
<dbReference type="InterPro" id="IPR035965">
    <property type="entry name" value="PAS-like_dom_sf"/>
</dbReference>
<dbReference type="EMBL" id="CP021425">
    <property type="protein sequence ID" value="ARU57881.1"/>
    <property type="molecule type" value="Genomic_DNA"/>
</dbReference>
<dbReference type="OrthoDB" id="9812260at2"/>
<sequence length="460" mass="52709">MSKLNQDIQASHKILSLLEKANDHAEHIIDMLPGVFLIINEHGDILRGNIESTKVFDLSYEALLRTNVSELLRHEIWLLFRHYFHALVKNPSETSIKFELSLSDNHGILTEHPYYWHVRKMEVGNGAEGNLYVVMGEDISQLRESENRLLNVFSSIPLGILTIDETGAIEDSYSSYLECLLGCSNFEGRQFEEVVFDPIMEDLTRAEQQGIKNIYACLNQEESQFLLHVDSFPKQIFYYRDDKKQNGKYLQISYKPVNYEGVIKRLLIIIEDRTAIIEAEKEQQRAQVIEKQSRAVYESAIRDPLTGLYTRLYMEKSVLNRFGESEDEEPLKTLILFDIDHFKRVNDTYGHDVGDVVLKDVSAAILQEIAEQDVPIRYGGEELMVFMPGDLNQGMALAERIRVGVESLSIVVDEKNIQVTISGGVAAYREGEDLKQLIKRTDQLLYKAKEQGRNQIIVAD</sequence>
<dbReference type="InterPro" id="IPR029787">
    <property type="entry name" value="Nucleotide_cyclase"/>
</dbReference>
<dbReference type="Proteomes" id="UP000196027">
    <property type="component" value="Chromosome"/>
</dbReference>
<dbReference type="Gene3D" id="3.30.450.20">
    <property type="entry name" value="PAS domain"/>
    <property type="match status" value="1"/>
</dbReference>
<dbReference type="GO" id="GO:0052621">
    <property type="term" value="F:diguanylate cyclase activity"/>
    <property type="evidence" value="ECO:0007669"/>
    <property type="project" value="UniProtKB-EC"/>
</dbReference>
<evidence type="ECO:0000256" key="3">
    <source>
        <dbReference type="ARBA" id="ARBA00034247"/>
    </source>
</evidence>
<dbReference type="AlphaFoldDB" id="A0A1Y0IBM7"/>
<dbReference type="InterPro" id="IPR043128">
    <property type="entry name" value="Rev_trsase/Diguanyl_cyclase"/>
</dbReference>
<gene>
    <name evidence="5" type="ORF">OLMES_3861</name>
</gene>
<evidence type="ECO:0000313" key="5">
    <source>
        <dbReference type="EMBL" id="ARU57881.1"/>
    </source>
</evidence>
<dbReference type="GO" id="GO:1902201">
    <property type="term" value="P:negative regulation of bacterial-type flagellum-dependent cell motility"/>
    <property type="evidence" value="ECO:0007669"/>
    <property type="project" value="TreeGrafter"/>
</dbReference>
<keyword evidence="6" id="KW-1185">Reference proteome</keyword>
<feature type="domain" description="GGDEF" evidence="4">
    <location>
        <begin position="330"/>
        <end position="460"/>
    </location>
</feature>
<dbReference type="InterPro" id="IPR000160">
    <property type="entry name" value="GGDEF_dom"/>
</dbReference>
<protein>
    <recommendedName>
        <fullName evidence="2">diguanylate cyclase</fullName>
        <ecNumber evidence="2">2.7.7.65</ecNumber>
    </recommendedName>
</protein>
<dbReference type="RefSeq" id="WP_087462726.1">
    <property type="nucleotide sequence ID" value="NZ_CP021425.1"/>
</dbReference>
<dbReference type="GO" id="GO:0043709">
    <property type="term" value="P:cell adhesion involved in single-species biofilm formation"/>
    <property type="evidence" value="ECO:0007669"/>
    <property type="project" value="TreeGrafter"/>
</dbReference>
<dbReference type="NCBIfam" id="TIGR00254">
    <property type="entry name" value="GGDEF"/>
    <property type="match status" value="1"/>
</dbReference>
<comment type="catalytic activity">
    <reaction evidence="3">
        <text>2 GTP = 3',3'-c-di-GMP + 2 diphosphate</text>
        <dbReference type="Rhea" id="RHEA:24898"/>
        <dbReference type="ChEBI" id="CHEBI:33019"/>
        <dbReference type="ChEBI" id="CHEBI:37565"/>
        <dbReference type="ChEBI" id="CHEBI:58805"/>
        <dbReference type="EC" id="2.7.7.65"/>
    </reaction>
</comment>
<dbReference type="PANTHER" id="PTHR45138">
    <property type="entry name" value="REGULATORY COMPONENTS OF SENSORY TRANSDUCTION SYSTEM"/>
    <property type="match status" value="1"/>
</dbReference>
<proteinExistence type="predicted"/>
<name>A0A1Y0IBM7_9GAMM</name>
<organism evidence="5 6">
    <name type="scientific">Oleiphilus messinensis</name>
    <dbReference type="NCBI Taxonomy" id="141451"/>
    <lineage>
        <taxon>Bacteria</taxon>
        <taxon>Pseudomonadati</taxon>
        <taxon>Pseudomonadota</taxon>
        <taxon>Gammaproteobacteria</taxon>
        <taxon>Oceanospirillales</taxon>
        <taxon>Oleiphilaceae</taxon>
        <taxon>Oleiphilus</taxon>
    </lineage>
</organism>
<evidence type="ECO:0000256" key="2">
    <source>
        <dbReference type="ARBA" id="ARBA00012528"/>
    </source>
</evidence>
<dbReference type="GO" id="GO:0005886">
    <property type="term" value="C:plasma membrane"/>
    <property type="evidence" value="ECO:0007669"/>
    <property type="project" value="TreeGrafter"/>
</dbReference>
<dbReference type="FunFam" id="3.30.70.270:FF:000001">
    <property type="entry name" value="Diguanylate cyclase domain protein"/>
    <property type="match status" value="1"/>
</dbReference>